<evidence type="ECO:0000256" key="10">
    <source>
        <dbReference type="ARBA" id="ARBA00049119"/>
    </source>
</evidence>
<comment type="catalytic activity">
    <reaction evidence="10">
        <text>myo-inositol(out) + H(+)(out) = myo-inositol(in) + H(+)(in)</text>
        <dbReference type="Rhea" id="RHEA:60364"/>
        <dbReference type="ChEBI" id="CHEBI:15378"/>
        <dbReference type="ChEBI" id="CHEBI:17268"/>
    </reaction>
</comment>
<dbReference type="SMART" id="SM00906">
    <property type="entry name" value="Fungal_trans"/>
    <property type="match status" value="1"/>
</dbReference>
<feature type="compositionally biased region" description="Polar residues" evidence="11">
    <location>
        <begin position="81"/>
        <end position="92"/>
    </location>
</feature>
<dbReference type="PROSITE" id="PS00217">
    <property type="entry name" value="SUGAR_TRANSPORT_2"/>
    <property type="match status" value="1"/>
</dbReference>
<dbReference type="InterPro" id="IPR036864">
    <property type="entry name" value="Zn2-C6_fun-type_DNA-bd_sf"/>
</dbReference>
<comment type="similarity">
    <text evidence="2">Belongs to the major facilitator superfamily. Sugar transporter (TC 2.A.1.1) family.</text>
</comment>
<dbReference type="InterPro" id="IPR003663">
    <property type="entry name" value="Sugar/inositol_transpt"/>
</dbReference>
<feature type="region of interest" description="Disordered" evidence="11">
    <location>
        <begin position="868"/>
        <end position="889"/>
    </location>
</feature>
<dbReference type="GO" id="GO:0000981">
    <property type="term" value="F:DNA-binding transcription factor activity, RNA polymerase II-specific"/>
    <property type="evidence" value="ECO:0007669"/>
    <property type="project" value="InterPro"/>
</dbReference>
<feature type="transmembrane region" description="Helical" evidence="12">
    <location>
        <begin position="1191"/>
        <end position="1214"/>
    </location>
</feature>
<dbReference type="PROSITE" id="PS50850">
    <property type="entry name" value="MFS"/>
    <property type="match status" value="1"/>
</dbReference>
<dbReference type="PANTHER" id="PTHR48020">
    <property type="entry name" value="PROTON MYO-INOSITOL COTRANSPORTER"/>
    <property type="match status" value="1"/>
</dbReference>
<evidence type="ECO:0000256" key="8">
    <source>
        <dbReference type="ARBA" id="ARBA00023136"/>
    </source>
</evidence>
<dbReference type="GO" id="GO:0006351">
    <property type="term" value="P:DNA-templated transcription"/>
    <property type="evidence" value="ECO:0007669"/>
    <property type="project" value="InterPro"/>
</dbReference>
<gene>
    <name evidence="15" type="ORF">EHS25_000035</name>
</gene>
<dbReference type="GO" id="GO:0003677">
    <property type="term" value="F:DNA binding"/>
    <property type="evidence" value="ECO:0007669"/>
    <property type="project" value="InterPro"/>
</dbReference>
<dbReference type="GO" id="GO:0005886">
    <property type="term" value="C:plasma membrane"/>
    <property type="evidence" value="ECO:0007669"/>
    <property type="project" value="UniProtKB-SubCell"/>
</dbReference>
<dbReference type="GO" id="GO:0008270">
    <property type="term" value="F:zinc ion binding"/>
    <property type="evidence" value="ECO:0007669"/>
    <property type="project" value="InterPro"/>
</dbReference>
<feature type="transmembrane region" description="Helical" evidence="12">
    <location>
        <begin position="1285"/>
        <end position="1308"/>
    </location>
</feature>
<dbReference type="Gene3D" id="1.20.1250.20">
    <property type="entry name" value="MFS general substrate transporter like domains"/>
    <property type="match status" value="1"/>
</dbReference>
<feature type="compositionally biased region" description="Polar residues" evidence="11">
    <location>
        <begin position="171"/>
        <end position="184"/>
    </location>
</feature>
<dbReference type="SUPFAM" id="SSF57701">
    <property type="entry name" value="Zn2/Cys6 DNA-binding domain"/>
    <property type="match status" value="1"/>
</dbReference>
<feature type="region of interest" description="Disordered" evidence="11">
    <location>
        <begin position="336"/>
        <end position="374"/>
    </location>
</feature>
<dbReference type="InterPro" id="IPR007219">
    <property type="entry name" value="XnlR_reg_dom"/>
</dbReference>
<feature type="transmembrane region" description="Helical" evidence="12">
    <location>
        <begin position="1128"/>
        <end position="1150"/>
    </location>
</feature>
<evidence type="ECO:0000256" key="1">
    <source>
        <dbReference type="ARBA" id="ARBA00004651"/>
    </source>
</evidence>
<dbReference type="PROSITE" id="PS50048">
    <property type="entry name" value="ZN2_CY6_FUNGAL_2"/>
    <property type="match status" value="1"/>
</dbReference>
<keyword evidence="4" id="KW-1003">Cell membrane</keyword>
<dbReference type="InterPro" id="IPR001138">
    <property type="entry name" value="Zn2Cys6_DnaBD"/>
</dbReference>
<sequence>MSPLYRVYRGPHKGPTGAELTETNLGCGSIPVVLLTSAIPLELVFLTCIIPDPVQQLACRAAASRKMSSPPSRITRGQVPDRQSSGSASGETQPKRKRKQRQHFSCAECRRLKLRCDRQVPCSNCVRRSCRELCPDGTRADRGTTREPPSDLRERLSALESLLTQHGLPIPTSTDQLNQPPTSDASEHPSHPPPPVETALVPVLAPSESLAPAFNPAPWDFSPMSRMTHSTFSVPSATRSTAMLPDLSGSNAQPNIDPMPIFEPTITTTPRSVHFDYNVPSSSDGVSSGWNAPAGVPAGVTHLEAGEHDQSFGTLVISHSGRSKYLGPTAASEWLKDQEVNENENESPAVSRYPSPERRVDTEQPESKRSRGSAFPFDGVSLPITTESLLARLPEKDEAVVLVESYYRYFSWHYDVAPREGFLPLLDKVYSTNRVARIDPQQLALVFIILAMGSLHCLELPPNDPQADEYLAAAKACLAKGDFMIHNTIPGLQALVGGSARRGVHPADGPPAHYGSFPLTERGRSGDSAWPLWGLAMRIIQAMGLHRDGARWNLPPNVVEERRRVFWESHSADIFQANCFSRPSSISPKHIDTLFPAEKFTDGEPRGFASLRFALCQISGAILENAMNVVSSPYSIITELHERLIAFEKDVPFHLRCRSVLLALPSRYPDVESAVRDSPEVNKKNLQKTFQQFTLALNISETILFLHRPYFAKALHERLQDPTRSLYGPSYLAVVERCNVIIQIVSTLYALHPNVACRHWYLWYHAFNAAVCMGTLILQSPQNALTPFALAQIDTAISLYTTAVQARVSPRMVKNLQWLFRLRQRARERISRVQLLPGSNREDPPSEDEDDIELIGWRTRLIQRAAKGTQTATTISSNTPGLSNATPSPHTVMTQTIAQALQQHFGPGDEGAPPEDRPSTSSSNPMESSTDLHQFWDPMLLQDLPALDENGAAANAENPTSTHIDITPARIQLNDLGSKLNMSSTNVSIKGDDDKGDARHLEQTNEPASSHPHLIDENLVRAENEDKVTPYFIFLISIAAIAGFLFGYDTAIIGSALPMVGTDLGHALSSSEQEIITAGTTIGAIFGALILGGLADKLGRRWAMALSDIAFTIGAIIIAASFSVAQMIVGRIVLGVGVGGAAVIGPLYIAELAPTAVRGRCIGTNAFFIPFGQTVASALGAGFQAGVAPHVAWRVLFALGVIPSIVQLCLMHWLPESPRVLILRNQRDKAKETLQVIYRGATDDVIEFKLQVVEQYVQATTKLQSQFSFKERVAMYWTKKPYRRAIIAVSGVQAFGQLTGYNTLLYYSGTIFGLLGLKNSSAAGLIPSGGNAIFLFIGMTIVDRVGRRRLLVTVIPGMIIGLLWAAVSFHYLTLPTNGQLVEGYEYSKALTGSVLGAIIFFTMSFGLTYSHIVWYQSEFLALEIRAAGSAISTTACWLANLVVSVTYLSELETLGAAGTYGLYLGFITIGYIFVLFCYPETRGLSIDETSDIFSDGFGVRKAAEMLKEKEEFARTLRDREMGTGSVE</sequence>
<proteinExistence type="inferred from homology"/>
<feature type="transmembrane region" description="Helical" evidence="12">
    <location>
        <begin position="1162"/>
        <end position="1185"/>
    </location>
</feature>
<feature type="domain" description="Zn(2)-C6 fungal-type" evidence="13">
    <location>
        <begin position="105"/>
        <end position="134"/>
    </location>
</feature>
<dbReference type="SUPFAM" id="SSF103473">
    <property type="entry name" value="MFS general substrate transporter"/>
    <property type="match status" value="1"/>
</dbReference>
<feature type="region of interest" description="Disordered" evidence="11">
    <location>
        <begin position="904"/>
        <end position="930"/>
    </location>
</feature>
<feature type="region of interest" description="Disordered" evidence="11">
    <location>
        <begin position="988"/>
        <end position="1014"/>
    </location>
</feature>
<dbReference type="EMBL" id="RSCD01000001">
    <property type="protein sequence ID" value="RSH94951.1"/>
    <property type="molecule type" value="Genomic_DNA"/>
</dbReference>
<evidence type="ECO:0000256" key="2">
    <source>
        <dbReference type="ARBA" id="ARBA00010992"/>
    </source>
</evidence>
<dbReference type="InterPro" id="IPR005829">
    <property type="entry name" value="Sugar_transporter_CS"/>
</dbReference>
<evidence type="ECO:0000259" key="13">
    <source>
        <dbReference type="PROSITE" id="PS50048"/>
    </source>
</evidence>
<dbReference type="GO" id="GO:1904679">
    <property type="term" value="P:myo-inositol import across plasma membrane"/>
    <property type="evidence" value="ECO:0007669"/>
    <property type="project" value="UniProtKB-ARBA"/>
</dbReference>
<evidence type="ECO:0000256" key="6">
    <source>
        <dbReference type="ARBA" id="ARBA00022723"/>
    </source>
</evidence>
<dbReference type="PROSITE" id="PS00216">
    <property type="entry name" value="SUGAR_TRANSPORT_1"/>
    <property type="match status" value="2"/>
</dbReference>
<protein>
    <recommendedName>
        <fullName evidence="17">Major facilitator superfamily (MFS) profile domain-containing protein</fullName>
    </recommendedName>
</protein>
<evidence type="ECO:0000256" key="5">
    <source>
        <dbReference type="ARBA" id="ARBA00022692"/>
    </source>
</evidence>
<reference evidence="15 16" key="1">
    <citation type="submission" date="2018-11" db="EMBL/GenBank/DDBJ databases">
        <title>Genome sequence of Saitozyma podzolica DSM 27192.</title>
        <authorList>
            <person name="Aliyu H."/>
            <person name="Gorte O."/>
            <person name="Ochsenreither K."/>
        </authorList>
    </citation>
    <scope>NUCLEOTIDE SEQUENCE [LARGE SCALE GENOMIC DNA]</scope>
    <source>
        <strain evidence="15 16">DSM 27192</strain>
    </source>
</reference>
<evidence type="ECO:0000256" key="11">
    <source>
        <dbReference type="SAM" id="MobiDB-lite"/>
    </source>
</evidence>
<dbReference type="CDD" id="cd00067">
    <property type="entry name" value="GAL4"/>
    <property type="match status" value="1"/>
</dbReference>
<dbReference type="OrthoDB" id="424974at2759"/>
<evidence type="ECO:0000313" key="16">
    <source>
        <dbReference type="Proteomes" id="UP000279259"/>
    </source>
</evidence>
<dbReference type="PROSITE" id="PS00463">
    <property type="entry name" value="ZN2_CY6_FUNGAL_1"/>
    <property type="match status" value="1"/>
</dbReference>
<evidence type="ECO:0000256" key="4">
    <source>
        <dbReference type="ARBA" id="ARBA00022475"/>
    </source>
</evidence>
<dbReference type="NCBIfam" id="TIGR00879">
    <property type="entry name" value="SP"/>
    <property type="match status" value="1"/>
</dbReference>
<feature type="region of interest" description="Disordered" evidence="11">
    <location>
        <begin position="168"/>
        <end position="196"/>
    </location>
</feature>
<dbReference type="Proteomes" id="UP000279259">
    <property type="component" value="Unassembled WGS sequence"/>
</dbReference>
<feature type="transmembrane region" description="Helical" evidence="12">
    <location>
        <begin position="1320"/>
        <end position="1338"/>
    </location>
</feature>
<keyword evidence="3" id="KW-0813">Transport</keyword>
<evidence type="ECO:0000256" key="3">
    <source>
        <dbReference type="ARBA" id="ARBA00022448"/>
    </source>
</evidence>
<comment type="subcellular location">
    <subcellularLocation>
        <location evidence="1">Cell membrane</location>
        <topology evidence="1">Multi-pass membrane protein</topology>
    </subcellularLocation>
</comment>
<evidence type="ECO:0000256" key="7">
    <source>
        <dbReference type="ARBA" id="ARBA00022989"/>
    </source>
</evidence>
<feature type="transmembrane region" description="Helical" evidence="12">
    <location>
        <begin position="1350"/>
        <end position="1372"/>
    </location>
</feature>
<keyword evidence="9" id="KW-0539">Nucleus</keyword>
<feature type="transmembrane region" description="Helical" evidence="12">
    <location>
        <begin position="1075"/>
        <end position="1095"/>
    </location>
</feature>
<dbReference type="InterPro" id="IPR005828">
    <property type="entry name" value="MFS_sugar_transport-like"/>
</dbReference>
<keyword evidence="5 12" id="KW-0812">Transmembrane</keyword>
<dbReference type="Gene3D" id="4.10.240.10">
    <property type="entry name" value="Zn(2)-C6 fungal-type DNA-binding domain"/>
    <property type="match status" value="1"/>
</dbReference>
<dbReference type="SMART" id="SM00066">
    <property type="entry name" value="GAL4"/>
    <property type="match status" value="1"/>
</dbReference>
<feature type="compositionally biased region" description="Low complexity" evidence="11">
    <location>
        <begin position="919"/>
        <end position="929"/>
    </location>
</feature>
<name>A0A427YVC0_9TREE</name>
<dbReference type="Pfam" id="PF00083">
    <property type="entry name" value="Sugar_tr"/>
    <property type="match status" value="1"/>
</dbReference>
<evidence type="ECO:0000259" key="14">
    <source>
        <dbReference type="PROSITE" id="PS50850"/>
    </source>
</evidence>
<organism evidence="15 16">
    <name type="scientific">Saitozyma podzolica</name>
    <dbReference type="NCBI Taxonomy" id="1890683"/>
    <lineage>
        <taxon>Eukaryota</taxon>
        <taxon>Fungi</taxon>
        <taxon>Dikarya</taxon>
        <taxon>Basidiomycota</taxon>
        <taxon>Agaricomycotina</taxon>
        <taxon>Tremellomycetes</taxon>
        <taxon>Tremellales</taxon>
        <taxon>Trimorphomycetaceae</taxon>
        <taxon>Saitozyma</taxon>
    </lineage>
</organism>
<dbReference type="CDD" id="cd12148">
    <property type="entry name" value="fungal_TF_MHR"/>
    <property type="match status" value="1"/>
</dbReference>
<comment type="caution">
    <text evidence="15">The sequence shown here is derived from an EMBL/GenBank/DDBJ whole genome shotgun (WGS) entry which is preliminary data.</text>
</comment>
<dbReference type="InterPro" id="IPR050814">
    <property type="entry name" value="Myo-inositol_Transporter"/>
</dbReference>
<feature type="transmembrane region" description="Helical" evidence="12">
    <location>
        <begin position="1102"/>
        <end position="1122"/>
    </location>
</feature>
<evidence type="ECO:0008006" key="17">
    <source>
        <dbReference type="Google" id="ProtNLM"/>
    </source>
</evidence>
<dbReference type="PRINTS" id="PR00171">
    <property type="entry name" value="SUGRTRNSPORT"/>
</dbReference>
<feature type="region of interest" description="Disordered" evidence="11">
    <location>
        <begin position="63"/>
        <end position="101"/>
    </location>
</feature>
<feature type="compositionally biased region" description="Basic and acidic residues" evidence="11">
    <location>
        <begin position="990"/>
        <end position="1003"/>
    </location>
</feature>
<accession>A0A427YVC0</accession>
<feature type="compositionally biased region" description="Basic and acidic residues" evidence="11">
    <location>
        <begin position="355"/>
        <end position="369"/>
    </location>
</feature>
<dbReference type="InterPro" id="IPR020846">
    <property type="entry name" value="MFS_dom"/>
</dbReference>
<dbReference type="Pfam" id="PF04082">
    <property type="entry name" value="Fungal_trans"/>
    <property type="match status" value="1"/>
</dbReference>
<feature type="transmembrane region" description="Helical" evidence="12">
    <location>
        <begin position="1392"/>
        <end position="1414"/>
    </location>
</feature>
<keyword evidence="16" id="KW-1185">Reference proteome</keyword>
<evidence type="ECO:0000256" key="9">
    <source>
        <dbReference type="ARBA" id="ARBA00023242"/>
    </source>
</evidence>
<feature type="domain" description="Major facilitator superfamily (MFS) profile" evidence="14">
    <location>
        <begin position="1035"/>
        <end position="1482"/>
    </location>
</feature>
<feature type="transmembrane region" description="Helical" evidence="12">
    <location>
        <begin position="1460"/>
        <end position="1478"/>
    </location>
</feature>
<feature type="transmembrane region" description="Helical" evidence="12">
    <location>
        <begin position="760"/>
        <end position="778"/>
    </location>
</feature>
<keyword evidence="8 12" id="KW-0472">Membrane</keyword>
<dbReference type="InterPro" id="IPR036259">
    <property type="entry name" value="MFS_trans_sf"/>
</dbReference>
<evidence type="ECO:0000313" key="15">
    <source>
        <dbReference type="EMBL" id="RSH94951.1"/>
    </source>
</evidence>
<feature type="transmembrane region" description="Helical" evidence="12">
    <location>
        <begin position="1031"/>
        <end position="1055"/>
    </location>
</feature>
<keyword evidence="7 12" id="KW-1133">Transmembrane helix</keyword>
<feature type="transmembrane region" description="Helical" evidence="12">
    <location>
        <begin position="1426"/>
        <end position="1448"/>
    </location>
</feature>
<dbReference type="PANTHER" id="PTHR48020:SF12">
    <property type="entry name" value="PROTON MYO-INOSITOL COTRANSPORTER"/>
    <property type="match status" value="1"/>
</dbReference>
<keyword evidence="6" id="KW-0479">Metal-binding</keyword>
<evidence type="ECO:0000256" key="12">
    <source>
        <dbReference type="SAM" id="Phobius"/>
    </source>
</evidence>
<dbReference type="FunFam" id="1.20.1250.20:FF:000073">
    <property type="entry name" value="MFS myo-inositol transporter, putative"/>
    <property type="match status" value="1"/>
</dbReference>
<dbReference type="GO" id="GO:0005365">
    <property type="term" value="F:myo-inositol transmembrane transporter activity"/>
    <property type="evidence" value="ECO:0007669"/>
    <property type="project" value="UniProtKB-ARBA"/>
</dbReference>